<reference evidence="2" key="1">
    <citation type="submission" date="2015-07" db="EMBL/GenBank/DDBJ databases">
        <title>Draft genome sequence of the purine-degrading Gottschalkia purinilyticum DSM 1384 (formerly Clostridium purinilyticum).</title>
        <authorList>
            <person name="Poehlein A."/>
            <person name="Schiel-Bengelsdorf B."/>
            <person name="Bengelsdorf F.R."/>
            <person name="Daniel R."/>
            <person name="Duerre P."/>
        </authorList>
    </citation>
    <scope>NUCLEOTIDE SEQUENCE [LARGE SCALE GENOMIC DNA]</scope>
    <source>
        <strain evidence="2">DSM 1384</strain>
    </source>
</reference>
<accession>A0A0L0W6E2</accession>
<evidence type="ECO:0000313" key="2">
    <source>
        <dbReference type="Proteomes" id="UP000037267"/>
    </source>
</evidence>
<dbReference type="NCBIfam" id="TIGR03309">
    <property type="entry name" value="matur_yqeB"/>
    <property type="match status" value="1"/>
</dbReference>
<dbReference type="InterPro" id="IPR017695">
    <property type="entry name" value="Se-dep_Mo_hydrolase_YqeB"/>
</dbReference>
<dbReference type="Gene3D" id="2.40.50.100">
    <property type="match status" value="1"/>
</dbReference>
<dbReference type="EMBL" id="LGSS01000025">
    <property type="protein sequence ID" value="KNF07098.1"/>
    <property type="molecule type" value="Genomic_DNA"/>
</dbReference>
<evidence type="ECO:0000313" key="1">
    <source>
        <dbReference type="EMBL" id="KNF07098.1"/>
    </source>
</evidence>
<sequence length="266" mass="28947">MKDVVVIRGAGDLATGIGHRLHRSGFKIVMLDIEKPLVIRRTVSFAQAIFEGEIEIDGVTGIRVETIEEVKKAWEDGNIPVMVDPECKIIESIKADILVDAIMAKRNIGTKKDMAPITIAIGPGFEANKDVDVVIETNRGHYLGSLIFEGKAQENTGIPGLIMGYGKERVIKSPESGVIKNIKKIGDVVKKGEDIAYVENVPVKATLDGTLRGIIKNGSKVLKDLKIADIDPRCSRDHCFTISDKARSIGGGVLEAILYMKNKKGM</sequence>
<gene>
    <name evidence="1" type="ORF">CLPU_25c00080</name>
</gene>
<keyword evidence="2" id="KW-1185">Reference proteome</keyword>
<dbReference type="PATRIC" id="fig|1503.3.peg.1432"/>
<dbReference type="Proteomes" id="UP000037267">
    <property type="component" value="Unassembled WGS sequence"/>
</dbReference>
<dbReference type="InterPro" id="IPR011053">
    <property type="entry name" value="Single_hybrid_motif"/>
</dbReference>
<comment type="caution">
    <text evidence="1">The sequence shown here is derived from an EMBL/GenBank/DDBJ whole genome shotgun (WGS) entry which is preliminary data.</text>
</comment>
<dbReference type="STRING" id="1503.CLPU_25c00080"/>
<proteinExistence type="predicted"/>
<dbReference type="RefSeq" id="WP_050378865.1">
    <property type="nucleotide sequence ID" value="NZ_LGSS01000025.1"/>
</dbReference>
<protein>
    <submittedName>
        <fullName evidence="1">Selenium-dependent molybdenum hydroxylase system protein, YqeB family</fullName>
    </submittedName>
</protein>
<name>A0A0L0W6E2_GOTPU</name>
<organism evidence="1 2">
    <name type="scientific">Gottschalkia purinilytica</name>
    <name type="common">Clostridium purinilyticum</name>
    <dbReference type="NCBI Taxonomy" id="1503"/>
    <lineage>
        <taxon>Bacteria</taxon>
        <taxon>Bacillati</taxon>
        <taxon>Bacillota</taxon>
        <taxon>Tissierellia</taxon>
        <taxon>Tissierellales</taxon>
        <taxon>Gottschalkiaceae</taxon>
        <taxon>Gottschalkia</taxon>
    </lineage>
</organism>
<dbReference type="AlphaFoldDB" id="A0A0L0W6E2"/>
<dbReference type="SUPFAM" id="SSF51230">
    <property type="entry name" value="Single hybrid motif"/>
    <property type="match status" value="1"/>
</dbReference>
<dbReference type="OrthoDB" id="9815497at2"/>